<keyword evidence="1" id="KW-0812">Transmembrane</keyword>
<comment type="caution">
    <text evidence="2">The sequence shown here is derived from an EMBL/GenBank/DDBJ whole genome shotgun (WGS) entry which is preliminary data.</text>
</comment>
<feature type="transmembrane region" description="Helical" evidence="1">
    <location>
        <begin position="50"/>
        <end position="71"/>
    </location>
</feature>
<reference evidence="2 3" key="1">
    <citation type="journal article" date="2018" name="Front. Microbiol.">
        <title>Prospects for Fungal Bioremediation of Acidic Radioactive Waste Sites: Characterization and Genome Sequence of Rhodotorula taiwanensis MD1149.</title>
        <authorList>
            <person name="Tkavc R."/>
            <person name="Matrosova V.Y."/>
            <person name="Grichenko O.E."/>
            <person name="Gostincar C."/>
            <person name="Volpe R.P."/>
            <person name="Klimenkova P."/>
            <person name="Gaidamakova E.K."/>
            <person name="Zhou C.E."/>
            <person name="Stewart B.J."/>
            <person name="Lyman M.G."/>
            <person name="Malfatti S.A."/>
            <person name="Rubinfeld B."/>
            <person name="Courtot M."/>
            <person name="Singh J."/>
            <person name="Dalgard C.L."/>
            <person name="Hamilton T."/>
            <person name="Frey K.G."/>
            <person name="Gunde-Cimerman N."/>
            <person name="Dugan L."/>
            <person name="Daly M.J."/>
        </authorList>
    </citation>
    <scope>NUCLEOTIDE SEQUENCE [LARGE SCALE GENOMIC DNA]</scope>
    <source>
        <strain evidence="2 3">MD1149</strain>
    </source>
</reference>
<dbReference type="EMBL" id="PJQD01000085">
    <property type="protein sequence ID" value="POY71505.1"/>
    <property type="molecule type" value="Genomic_DNA"/>
</dbReference>
<evidence type="ECO:0000313" key="2">
    <source>
        <dbReference type="EMBL" id="POY71505.1"/>
    </source>
</evidence>
<dbReference type="Pfam" id="PF06127">
    <property type="entry name" value="Mpo1-like"/>
    <property type="match status" value="1"/>
</dbReference>
<dbReference type="PANTHER" id="PTHR34205:SF2">
    <property type="entry name" value="DUF962 DOMAIN-CONTAINING PROTEIN"/>
    <property type="match status" value="1"/>
</dbReference>
<accession>A0A2S5B430</accession>
<dbReference type="PANTHER" id="PTHR34205">
    <property type="entry name" value="TRANSMEMBRANE PROTEIN"/>
    <property type="match status" value="1"/>
</dbReference>
<evidence type="ECO:0000313" key="3">
    <source>
        <dbReference type="Proteomes" id="UP000237144"/>
    </source>
</evidence>
<dbReference type="InterPro" id="IPR009305">
    <property type="entry name" value="Mpo1-like"/>
</dbReference>
<keyword evidence="1" id="KW-1133">Transmembrane helix</keyword>
<evidence type="ECO:0008006" key="4">
    <source>
        <dbReference type="Google" id="ProtNLM"/>
    </source>
</evidence>
<name>A0A2S5B430_9BASI</name>
<evidence type="ECO:0000256" key="1">
    <source>
        <dbReference type="SAM" id="Phobius"/>
    </source>
</evidence>
<proteinExistence type="predicted"/>
<keyword evidence="3" id="KW-1185">Reference proteome</keyword>
<dbReference type="OrthoDB" id="5511466at2759"/>
<gene>
    <name evidence="2" type="ORF">BMF94_5818</name>
</gene>
<protein>
    <recommendedName>
        <fullName evidence="4">DUF962 domain-containing protein</fullName>
    </recommendedName>
</protein>
<dbReference type="AlphaFoldDB" id="A0A2S5B430"/>
<sequence>MSDLRGKRTTVANPMYEPQAYSKSGYRSFRAFYPYYLGEHSNAICRRLHLVGTTIAVSTLVRAIIAMIPLLDKDPLHRFAALRFGQNGWKSIGKLLLGGFFQGYVWAWVGHFFFEKNRPATFKHPLYSFIGDLTLWREVMTLQRRP</sequence>
<keyword evidence="1" id="KW-0472">Membrane</keyword>
<organism evidence="2 3">
    <name type="scientific">Rhodotorula taiwanensis</name>
    <dbReference type="NCBI Taxonomy" id="741276"/>
    <lineage>
        <taxon>Eukaryota</taxon>
        <taxon>Fungi</taxon>
        <taxon>Dikarya</taxon>
        <taxon>Basidiomycota</taxon>
        <taxon>Pucciniomycotina</taxon>
        <taxon>Microbotryomycetes</taxon>
        <taxon>Sporidiobolales</taxon>
        <taxon>Sporidiobolaceae</taxon>
        <taxon>Rhodotorula</taxon>
    </lineage>
</organism>
<feature type="transmembrane region" description="Helical" evidence="1">
    <location>
        <begin position="91"/>
        <end position="114"/>
    </location>
</feature>
<dbReference type="Proteomes" id="UP000237144">
    <property type="component" value="Unassembled WGS sequence"/>
</dbReference>